<comment type="caution">
    <text evidence="1">The sequence shown here is derived from an EMBL/GenBank/DDBJ whole genome shotgun (WGS) entry which is preliminary data.</text>
</comment>
<dbReference type="OrthoDB" id="3009566at2759"/>
<proteinExistence type="predicted"/>
<accession>A0A8H7XUW7</accession>
<name>A0A8H7XUW7_PSICU</name>
<evidence type="ECO:0000313" key="1">
    <source>
        <dbReference type="EMBL" id="KAG5166080.1"/>
    </source>
</evidence>
<reference evidence="1" key="1">
    <citation type="submission" date="2021-02" db="EMBL/GenBank/DDBJ databases">
        <title>Psilocybe cubensis genome.</title>
        <authorList>
            <person name="Mckernan K.J."/>
            <person name="Crawford S."/>
            <person name="Trippe A."/>
            <person name="Kane L.T."/>
            <person name="Mclaughlin S."/>
        </authorList>
    </citation>
    <scope>NUCLEOTIDE SEQUENCE [LARGE SCALE GENOMIC DNA]</scope>
    <source>
        <strain evidence="1">MGC-MH-2018</strain>
    </source>
</reference>
<organism evidence="1">
    <name type="scientific">Psilocybe cubensis</name>
    <name type="common">Psychedelic mushroom</name>
    <name type="synonym">Stropharia cubensis</name>
    <dbReference type="NCBI Taxonomy" id="181762"/>
    <lineage>
        <taxon>Eukaryota</taxon>
        <taxon>Fungi</taxon>
        <taxon>Dikarya</taxon>
        <taxon>Basidiomycota</taxon>
        <taxon>Agaricomycotina</taxon>
        <taxon>Agaricomycetes</taxon>
        <taxon>Agaricomycetidae</taxon>
        <taxon>Agaricales</taxon>
        <taxon>Agaricineae</taxon>
        <taxon>Strophariaceae</taxon>
        <taxon>Psilocybe</taxon>
    </lineage>
</organism>
<dbReference type="AlphaFoldDB" id="A0A8H7XUW7"/>
<dbReference type="EMBL" id="JAFIQS010000008">
    <property type="protein sequence ID" value="KAG5166080.1"/>
    <property type="molecule type" value="Genomic_DNA"/>
</dbReference>
<protein>
    <submittedName>
        <fullName evidence="1">Uncharacterized protein</fullName>
    </submittedName>
</protein>
<gene>
    <name evidence="1" type="ORF">JR316_008151</name>
</gene>
<sequence length="106" mass="11195">MSKTAQGRVTGTSGTRFTATFVLPDTGMQVNFLGNFSSSIQTFNCSNATLTYTDNNQITATRQFDGQLGTNNLKLTLMNGPVIEGVLDMPISPPSSVAGSGVWAIN</sequence>